<dbReference type="InterPro" id="IPR013424">
    <property type="entry name" value="Ice-binding_C"/>
</dbReference>
<comment type="caution">
    <text evidence="2">The sequence shown here is derived from an EMBL/GenBank/DDBJ whole genome shotgun (WGS) entry which is preliminary data.</text>
</comment>
<sequence>DALSLTAWADGTLEPAIPQLMVTGITPFTEAEITMQGQRVSEGSTSTVVFRFVDVMVIPEPSTGLLMGLGLIGLAVRKRREAAVQQ</sequence>
<dbReference type="EMBL" id="BARS01006082">
    <property type="protein sequence ID" value="GAF82985.1"/>
    <property type="molecule type" value="Genomic_DNA"/>
</dbReference>
<gene>
    <name evidence="2" type="ORF">S01H1_11897</name>
</gene>
<proteinExistence type="predicted"/>
<reference evidence="2" key="1">
    <citation type="journal article" date="2014" name="Front. Microbiol.">
        <title>High frequency of phylogenetically diverse reductive dehalogenase-homologous genes in deep subseafloor sedimentary metagenomes.</title>
        <authorList>
            <person name="Kawai M."/>
            <person name="Futagami T."/>
            <person name="Toyoda A."/>
            <person name="Takaki Y."/>
            <person name="Nishi S."/>
            <person name="Hori S."/>
            <person name="Arai W."/>
            <person name="Tsubouchi T."/>
            <person name="Morono Y."/>
            <person name="Uchiyama I."/>
            <person name="Ito T."/>
            <person name="Fujiyama A."/>
            <person name="Inagaki F."/>
            <person name="Takami H."/>
        </authorList>
    </citation>
    <scope>NUCLEOTIDE SEQUENCE</scope>
    <source>
        <strain evidence="2">Expedition CK06-06</strain>
    </source>
</reference>
<feature type="non-terminal residue" evidence="2">
    <location>
        <position position="1"/>
    </location>
</feature>
<organism evidence="2">
    <name type="scientific">marine sediment metagenome</name>
    <dbReference type="NCBI Taxonomy" id="412755"/>
    <lineage>
        <taxon>unclassified sequences</taxon>
        <taxon>metagenomes</taxon>
        <taxon>ecological metagenomes</taxon>
    </lineage>
</organism>
<protein>
    <recommendedName>
        <fullName evidence="1">Ice-binding protein C-terminal domain-containing protein</fullName>
    </recommendedName>
</protein>
<dbReference type="NCBIfam" id="TIGR02595">
    <property type="entry name" value="PEP_CTERM"/>
    <property type="match status" value="1"/>
</dbReference>
<dbReference type="AlphaFoldDB" id="X0U3G3"/>
<dbReference type="Pfam" id="PF07589">
    <property type="entry name" value="PEP-CTERM"/>
    <property type="match status" value="1"/>
</dbReference>
<name>X0U3G3_9ZZZZ</name>
<accession>X0U3G3</accession>
<evidence type="ECO:0000313" key="2">
    <source>
        <dbReference type="EMBL" id="GAF82985.1"/>
    </source>
</evidence>
<evidence type="ECO:0000259" key="1">
    <source>
        <dbReference type="Pfam" id="PF07589"/>
    </source>
</evidence>
<feature type="domain" description="Ice-binding protein C-terminal" evidence="1">
    <location>
        <begin position="58"/>
        <end position="80"/>
    </location>
</feature>